<dbReference type="KEGG" id="bbev:BBEV_2926"/>
<evidence type="ECO:0000256" key="4">
    <source>
        <dbReference type="ARBA" id="ARBA00022692"/>
    </source>
</evidence>
<dbReference type="AlphaFoldDB" id="A0A1D7QZ19"/>
<feature type="transmembrane region" description="Helical" evidence="7">
    <location>
        <begin position="168"/>
        <end position="190"/>
    </location>
</feature>
<dbReference type="Proteomes" id="UP000094463">
    <property type="component" value="Chromosome"/>
</dbReference>
<evidence type="ECO:0000256" key="2">
    <source>
        <dbReference type="ARBA" id="ARBA00008335"/>
    </source>
</evidence>
<dbReference type="Pfam" id="PF07690">
    <property type="entry name" value="MFS_1"/>
    <property type="match status" value="1"/>
</dbReference>
<keyword evidence="4 7" id="KW-0812">Transmembrane</keyword>
<dbReference type="InterPro" id="IPR020846">
    <property type="entry name" value="MFS_dom"/>
</dbReference>
<evidence type="ECO:0000256" key="7">
    <source>
        <dbReference type="SAM" id="Phobius"/>
    </source>
</evidence>
<dbReference type="STRING" id="632773.BBEV_2926"/>
<keyword evidence="3" id="KW-0813">Transport</keyword>
<evidence type="ECO:0000313" key="9">
    <source>
        <dbReference type="EMBL" id="AOM84251.1"/>
    </source>
</evidence>
<dbReference type="EMBL" id="CP012502">
    <property type="protein sequence ID" value="AOM84251.1"/>
    <property type="molecule type" value="Genomic_DNA"/>
</dbReference>
<feature type="transmembrane region" description="Helical" evidence="7">
    <location>
        <begin position="49"/>
        <end position="67"/>
    </location>
</feature>
<feature type="transmembrane region" description="Helical" evidence="7">
    <location>
        <begin position="210"/>
        <end position="229"/>
    </location>
</feature>
<keyword evidence="6 7" id="KW-0472">Membrane</keyword>
<evidence type="ECO:0000313" key="10">
    <source>
        <dbReference type="Proteomes" id="UP000094463"/>
    </source>
</evidence>
<feature type="transmembrane region" description="Helical" evidence="7">
    <location>
        <begin position="305"/>
        <end position="325"/>
    </location>
</feature>
<proteinExistence type="inferred from homology"/>
<evidence type="ECO:0000256" key="6">
    <source>
        <dbReference type="ARBA" id="ARBA00023136"/>
    </source>
</evidence>
<feature type="transmembrane region" description="Helical" evidence="7">
    <location>
        <begin position="103"/>
        <end position="127"/>
    </location>
</feature>
<dbReference type="InterPro" id="IPR036259">
    <property type="entry name" value="MFS_trans_sf"/>
</dbReference>
<evidence type="ECO:0000259" key="8">
    <source>
        <dbReference type="PROSITE" id="PS50850"/>
    </source>
</evidence>
<dbReference type="PROSITE" id="PS50850">
    <property type="entry name" value="MFS"/>
    <property type="match status" value="1"/>
</dbReference>
<feature type="transmembrane region" description="Helical" evidence="7">
    <location>
        <begin position="370"/>
        <end position="389"/>
    </location>
</feature>
<sequence>MIPVEKQRHTVYSGWFILMLYATFVGLGLPDTGFGVAWNEMRLDFGAPLEAAGVIAATITATSALSAFSSARVIQRFGYGKVTAVSVLMTAVAVIGFSISPSFWFIVLFAVLLGLGAGSVDSGLNSFAAENLSSRQMNWLHSAWGIGATVSPMMITFGIVSLGNWRLGYGMIGVVLLILVFVLVVTLPMWRHSSKKETESTATKKADRPAVQGIAPVLSVMTFVLYVAIEAGLGLWLSALLIESRGLEVSLAGTLVGVYFGSIMAGRVLMGFLANWMGNRRLITLGLCIAISGALLFLVPTTTYVYVVSIILIGLGFAPLFPSLMHETTSRYPYWQARKIISYQVSFSYISVLLLVPLMGLLAGRVSLEVIPWITAGVIVALWATVFNLNRLT</sequence>
<dbReference type="GO" id="GO:0005886">
    <property type="term" value="C:plasma membrane"/>
    <property type="evidence" value="ECO:0007669"/>
    <property type="project" value="UniProtKB-SubCell"/>
</dbReference>
<feature type="transmembrane region" description="Helical" evidence="7">
    <location>
        <begin position="249"/>
        <end position="270"/>
    </location>
</feature>
<dbReference type="Gene3D" id="1.20.1250.20">
    <property type="entry name" value="MFS general substrate transporter like domains"/>
    <property type="match status" value="1"/>
</dbReference>
<evidence type="ECO:0000256" key="5">
    <source>
        <dbReference type="ARBA" id="ARBA00022989"/>
    </source>
</evidence>
<dbReference type="RefSeq" id="WP_069366148.1">
    <property type="nucleotide sequence ID" value="NZ_CP012502.1"/>
</dbReference>
<feature type="transmembrane region" description="Helical" evidence="7">
    <location>
        <begin position="346"/>
        <end position="364"/>
    </location>
</feature>
<dbReference type="InterPro" id="IPR011701">
    <property type="entry name" value="MFS"/>
</dbReference>
<dbReference type="GO" id="GO:0022857">
    <property type="term" value="F:transmembrane transporter activity"/>
    <property type="evidence" value="ECO:0007669"/>
    <property type="project" value="InterPro"/>
</dbReference>
<feature type="transmembrane region" description="Helical" evidence="7">
    <location>
        <begin position="282"/>
        <end position="299"/>
    </location>
</feature>
<organism evidence="9 10">
    <name type="scientific">Salisediminibacterium beveridgei</name>
    <dbReference type="NCBI Taxonomy" id="632773"/>
    <lineage>
        <taxon>Bacteria</taxon>
        <taxon>Bacillati</taxon>
        <taxon>Bacillota</taxon>
        <taxon>Bacilli</taxon>
        <taxon>Bacillales</taxon>
        <taxon>Bacillaceae</taxon>
        <taxon>Salisediminibacterium</taxon>
    </lineage>
</organism>
<feature type="transmembrane region" description="Helical" evidence="7">
    <location>
        <begin position="12"/>
        <end position="29"/>
    </location>
</feature>
<feature type="transmembrane region" description="Helical" evidence="7">
    <location>
        <begin position="79"/>
        <end position="97"/>
    </location>
</feature>
<dbReference type="PANTHER" id="PTHR23514:SF3">
    <property type="entry name" value="BYPASS OF STOP CODON PROTEIN 6"/>
    <property type="match status" value="1"/>
</dbReference>
<reference evidence="9 10" key="1">
    <citation type="submission" date="2015-08" db="EMBL/GenBank/DDBJ databases">
        <title>The complete genome sequence of Bacillus beveridgei MLTeJB.</title>
        <authorList>
            <person name="Hanson T.E."/>
            <person name="Mesa C."/>
            <person name="Basesman S.M."/>
            <person name="Oremland R.S."/>
        </authorList>
    </citation>
    <scope>NUCLEOTIDE SEQUENCE [LARGE SCALE GENOMIC DNA]</scope>
    <source>
        <strain evidence="9 10">MLTeJB</strain>
    </source>
</reference>
<keyword evidence="5 7" id="KW-1133">Transmembrane helix</keyword>
<dbReference type="PANTHER" id="PTHR23514">
    <property type="entry name" value="BYPASS OF STOP CODON PROTEIN 6"/>
    <property type="match status" value="1"/>
</dbReference>
<dbReference type="InterPro" id="IPR051788">
    <property type="entry name" value="MFS_Transporter"/>
</dbReference>
<evidence type="ECO:0000256" key="3">
    <source>
        <dbReference type="ARBA" id="ARBA00022448"/>
    </source>
</evidence>
<accession>A0A1D7QZ19</accession>
<name>A0A1D7QZ19_9BACI</name>
<feature type="domain" description="Major facilitator superfamily (MFS) profile" evidence="8">
    <location>
        <begin position="7"/>
        <end position="393"/>
    </location>
</feature>
<keyword evidence="10" id="KW-1185">Reference proteome</keyword>
<comment type="similarity">
    <text evidence="2">Belongs to the major facilitator superfamily.</text>
</comment>
<feature type="transmembrane region" description="Helical" evidence="7">
    <location>
        <begin position="139"/>
        <end position="162"/>
    </location>
</feature>
<evidence type="ECO:0000256" key="1">
    <source>
        <dbReference type="ARBA" id="ARBA00004651"/>
    </source>
</evidence>
<comment type="subcellular location">
    <subcellularLocation>
        <location evidence="1">Cell membrane</location>
        <topology evidence="1">Multi-pass membrane protein</topology>
    </subcellularLocation>
</comment>
<dbReference type="SUPFAM" id="SSF103473">
    <property type="entry name" value="MFS general substrate transporter"/>
    <property type="match status" value="1"/>
</dbReference>
<gene>
    <name evidence="9" type="ORF">BBEV_2926</name>
</gene>
<protein>
    <submittedName>
        <fullName evidence="9">Permeases of the major facilitator superfamily</fullName>
    </submittedName>
</protein>